<dbReference type="RefSeq" id="WP_047812605.1">
    <property type="nucleotide sequence ID" value="NZ_LECT01000006.1"/>
</dbReference>
<evidence type="ECO:0000313" key="3">
    <source>
        <dbReference type="Proteomes" id="UP000036367"/>
    </source>
</evidence>
<dbReference type="AlphaFoldDB" id="A0A0J1EPR7"/>
<sequence>MSDTSIFIWLIAVAVGVLGCIPWLIVSAAKKRWRSLGIQIAAPVLLFAALLLVTRLIDHAGYRSYLNNVYDASVVLGPPVFEYNSERSFNGDGYSFEVYKLPDSVRSRLQAPDGRLFADFPKRPTYRDHWETKHWREAPLDPAFSEDLSFALSSYDESKATGLTEHFDNIRSSITRNGTFYSCFKYDPGDYPGNIDLFIVDLHAGRIYHINHNT</sequence>
<evidence type="ECO:0000256" key="1">
    <source>
        <dbReference type="SAM" id="Phobius"/>
    </source>
</evidence>
<protein>
    <submittedName>
        <fullName evidence="2">Uncharacterized protein</fullName>
    </submittedName>
</protein>
<accession>A0A0J1EPR7</accession>
<gene>
    <name evidence="2" type="ORF">RISK_000552</name>
</gene>
<dbReference type="OrthoDB" id="1430796at2"/>
<comment type="caution">
    <text evidence="2">The sequence shown here is derived from an EMBL/GenBank/DDBJ whole genome shotgun (WGS) entry which is preliminary data.</text>
</comment>
<dbReference type="PATRIC" id="fig|595434.4.peg.535"/>
<keyword evidence="1" id="KW-0472">Membrane</keyword>
<keyword evidence="1" id="KW-1133">Transmembrane helix</keyword>
<keyword evidence="1" id="KW-0812">Transmembrane</keyword>
<dbReference type="EMBL" id="LECT01000006">
    <property type="protein sequence ID" value="KLU07474.1"/>
    <property type="molecule type" value="Genomic_DNA"/>
</dbReference>
<organism evidence="2 3">
    <name type="scientific">Rhodopirellula islandica</name>
    <dbReference type="NCBI Taxonomy" id="595434"/>
    <lineage>
        <taxon>Bacteria</taxon>
        <taxon>Pseudomonadati</taxon>
        <taxon>Planctomycetota</taxon>
        <taxon>Planctomycetia</taxon>
        <taxon>Pirellulales</taxon>
        <taxon>Pirellulaceae</taxon>
        <taxon>Rhodopirellula</taxon>
    </lineage>
</organism>
<dbReference type="Proteomes" id="UP000036367">
    <property type="component" value="Unassembled WGS sequence"/>
</dbReference>
<evidence type="ECO:0000313" key="2">
    <source>
        <dbReference type="EMBL" id="KLU07474.1"/>
    </source>
</evidence>
<feature type="transmembrane region" description="Helical" evidence="1">
    <location>
        <begin position="38"/>
        <end position="57"/>
    </location>
</feature>
<reference evidence="2" key="1">
    <citation type="submission" date="2015-05" db="EMBL/GenBank/DDBJ databases">
        <title>Permanent draft genome of Rhodopirellula islandicus K833.</title>
        <authorList>
            <person name="Kizina J."/>
            <person name="Richter M."/>
            <person name="Glockner F.O."/>
            <person name="Harder J."/>
        </authorList>
    </citation>
    <scope>NUCLEOTIDE SEQUENCE [LARGE SCALE GENOMIC DNA]</scope>
    <source>
        <strain evidence="2">K833</strain>
    </source>
</reference>
<feature type="transmembrane region" description="Helical" evidence="1">
    <location>
        <begin position="6"/>
        <end position="26"/>
    </location>
</feature>
<proteinExistence type="predicted"/>
<keyword evidence="3" id="KW-1185">Reference proteome</keyword>
<name>A0A0J1EPR7_RHOIS</name>